<feature type="region of interest" description="Disordered" evidence="1">
    <location>
        <begin position="1"/>
        <end position="31"/>
    </location>
</feature>
<dbReference type="Proteomes" id="UP000660262">
    <property type="component" value="Unassembled WGS sequence"/>
</dbReference>
<proteinExistence type="predicted"/>
<protein>
    <submittedName>
        <fullName evidence="2">Uncharacterized protein</fullName>
    </submittedName>
</protein>
<evidence type="ECO:0000256" key="1">
    <source>
        <dbReference type="SAM" id="MobiDB-lite"/>
    </source>
</evidence>
<gene>
    <name evidence="2" type="ORF">PPROV_000989800</name>
</gene>
<dbReference type="AlphaFoldDB" id="A0A830HW45"/>
<accession>A0A830HW45</accession>
<comment type="caution">
    <text evidence="2">The sequence shown here is derived from an EMBL/GenBank/DDBJ whole genome shotgun (WGS) entry which is preliminary data.</text>
</comment>
<reference evidence="2" key="1">
    <citation type="submission" date="2020-10" db="EMBL/GenBank/DDBJ databases">
        <title>Unveiling of a novel bifunctional photoreceptor, Dualchrome1, isolated from a cosmopolitan green alga.</title>
        <authorList>
            <person name="Suzuki S."/>
            <person name="Kawachi M."/>
        </authorList>
    </citation>
    <scope>NUCLEOTIDE SEQUENCE</scope>
    <source>
        <strain evidence="2">NIES 2893</strain>
    </source>
</reference>
<dbReference type="OrthoDB" id="425081at2759"/>
<evidence type="ECO:0000313" key="3">
    <source>
        <dbReference type="Proteomes" id="UP000660262"/>
    </source>
</evidence>
<dbReference type="EMBL" id="BNJQ01000033">
    <property type="protein sequence ID" value="GHP11168.1"/>
    <property type="molecule type" value="Genomic_DNA"/>
</dbReference>
<feature type="compositionally biased region" description="Low complexity" evidence="1">
    <location>
        <begin position="18"/>
        <end position="31"/>
    </location>
</feature>
<feature type="compositionally biased region" description="Basic and acidic residues" evidence="1">
    <location>
        <begin position="1"/>
        <end position="10"/>
    </location>
</feature>
<evidence type="ECO:0000313" key="2">
    <source>
        <dbReference type="EMBL" id="GHP11168.1"/>
    </source>
</evidence>
<name>A0A830HW45_9CHLO</name>
<keyword evidence="3" id="KW-1185">Reference proteome</keyword>
<organism evidence="2 3">
    <name type="scientific">Pycnococcus provasolii</name>
    <dbReference type="NCBI Taxonomy" id="41880"/>
    <lineage>
        <taxon>Eukaryota</taxon>
        <taxon>Viridiplantae</taxon>
        <taxon>Chlorophyta</taxon>
        <taxon>Pseudoscourfieldiophyceae</taxon>
        <taxon>Pseudoscourfieldiales</taxon>
        <taxon>Pycnococcaceae</taxon>
        <taxon>Pycnococcus</taxon>
    </lineage>
</organism>
<sequence length="538" mass="58267">MKDVHVHVHGDSSSQIQASGGLPPSSSSSQSQSHAHLRYFVRALSPLTSVSLEHARGLASYLHAFPLSLVKIKRAASTPVDISVLHTLLEIEQSTTDRPGPAPRWTRPGSKYVFDTGALPLLNVILYKAFAQIARSSVGNTDSHVESFLEAYSAEGENKNHVQHIVVHEPLNVPVLLSAKALAAISAPLFAGKEVCMTLDTALSALSASPPCIPAAQLKTALRASKLASAVDVQSAHAGPHESIVKEAFEEYTSIPMSWDALVALTRVELHDYGSAGVVFTAPHGIYLFRDNDVPHKPEDWTTFIAKTCAEWTSGYALVWSESERLKSELTRTACSSNRDPNYALAGWDCPEDESGECTSVELPWYKHLRRVRADVDGAKHTTLHVDLHGRRDPNFDGSDPLGASDCDVGVGALESSHPELAKAITCRMPTAIANALSTATGESVCVRAGGGGVLDESHAFVVNDAPKLSGDWQKRGRHGRWTVSRMGCQLGYTSVQLELSRRLRLFLKDNVQALRLFATALVESFQEALDETLCKVE</sequence>